<sequence>MRTSLSLLHRTAAIIAFGLILSFFTSSVLVELFGSEQAVTTVKTAIFFAVWVLIPCMAIAGVTGSKLVPKANKGVLGAKKKRMPFIAANGMLVLLPCAFYLHTLASKGQFDHTFYWIQGIEFVAGFINLTLMGLNIRDGLSLKNKRSPRLSTEN</sequence>
<proteinExistence type="predicted"/>
<keyword evidence="1" id="KW-1133">Transmembrane helix</keyword>
<feature type="transmembrane region" description="Helical" evidence="1">
    <location>
        <begin position="114"/>
        <end position="136"/>
    </location>
</feature>
<feature type="transmembrane region" description="Helical" evidence="1">
    <location>
        <begin position="12"/>
        <end position="33"/>
    </location>
</feature>
<evidence type="ECO:0000313" key="2">
    <source>
        <dbReference type="EMBL" id="ASI90631.1"/>
    </source>
</evidence>
<dbReference type="AlphaFoldDB" id="A0AAN1KNM3"/>
<gene>
    <name evidence="2" type="ORF">BSZ05_13025</name>
</gene>
<evidence type="ECO:0000313" key="3">
    <source>
        <dbReference type="Proteomes" id="UP000197092"/>
    </source>
</evidence>
<keyword evidence="1" id="KW-0472">Membrane</keyword>
<evidence type="ECO:0000256" key="1">
    <source>
        <dbReference type="SAM" id="Phobius"/>
    </source>
</evidence>
<reference evidence="3" key="1">
    <citation type="submission" date="2016-12" db="EMBL/GenBank/DDBJ databases">
        <title>Comparative genomic analysis reveals the diversity, evolution, and environmental adaptation strategies of the genus Vibrio.</title>
        <authorList>
            <person name="Lin H."/>
            <person name="Wang X."/>
            <person name="Zhang X.-H."/>
        </authorList>
    </citation>
    <scope>NUCLEOTIDE SEQUENCE [LARGE SCALE GENOMIC DNA]</scope>
    <source>
        <strain evidence="3">QT6D1</strain>
    </source>
</reference>
<organism evidence="2 3">
    <name type="scientific">Vibrio mediterranei</name>
    <dbReference type="NCBI Taxonomy" id="689"/>
    <lineage>
        <taxon>Bacteria</taxon>
        <taxon>Pseudomonadati</taxon>
        <taxon>Pseudomonadota</taxon>
        <taxon>Gammaproteobacteria</taxon>
        <taxon>Vibrionales</taxon>
        <taxon>Vibrionaceae</taxon>
        <taxon>Vibrio</taxon>
    </lineage>
</organism>
<feature type="transmembrane region" description="Helical" evidence="1">
    <location>
        <begin position="85"/>
        <end position="102"/>
    </location>
</feature>
<dbReference type="Proteomes" id="UP000197092">
    <property type="component" value="Chromosome 1"/>
</dbReference>
<protein>
    <submittedName>
        <fullName evidence="2">Uncharacterized protein</fullName>
    </submittedName>
</protein>
<dbReference type="RefSeq" id="WP_088877104.1">
    <property type="nucleotide sequence ID" value="NZ_CP018308.1"/>
</dbReference>
<feature type="transmembrane region" description="Helical" evidence="1">
    <location>
        <begin position="45"/>
        <end position="64"/>
    </location>
</feature>
<keyword evidence="1" id="KW-0812">Transmembrane</keyword>
<accession>A0AAN1KNM3</accession>
<name>A0AAN1KNM3_9VIBR</name>
<dbReference type="EMBL" id="CP018308">
    <property type="protein sequence ID" value="ASI90631.1"/>
    <property type="molecule type" value="Genomic_DNA"/>
</dbReference>
<dbReference type="KEGG" id="vsh:BSZ05_13025"/>